<dbReference type="Pfam" id="PF12796">
    <property type="entry name" value="Ank_2"/>
    <property type="match status" value="4"/>
</dbReference>
<feature type="region of interest" description="Disordered" evidence="4">
    <location>
        <begin position="43"/>
        <end position="82"/>
    </location>
</feature>
<dbReference type="Gene3D" id="3.40.50.300">
    <property type="entry name" value="P-loop containing nucleotide triphosphate hydrolases"/>
    <property type="match status" value="1"/>
</dbReference>
<dbReference type="EMBL" id="LR026970">
    <property type="protein sequence ID" value="VBB87029.1"/>
    <property type="molecule type" value="Genomic_DNA"/>
</dbReference>
<organism evidence="6 7">
    <name type="scientific">Podospora comata</name>
    <dbReference type="NCBI Taxonomy" id="48703"/>
    <lineage>
        <taxon>Eukaryota</taxon>
        <taxon>Fungi</taxon>
        <taxon>Dikarya</taxon>
        <taxon>Ascomycota</taxon>
        <taxon>Pezizomycotina</taxon>
        <taxon>Sordariomycetes</taxon>
        <taxon>Sordariomycetidae</taxon>
        <taxon>Sordariales</taxon>
        <taxon>Podosporaceae</taxon>
        <taxon>Podospora</taxon>
    </lineage>
</organism>
<dbReference type="PANTHER" id="PTHR24198:SF165">
    <property type="entry name" value="ANKYRIN REPEAT-CONTAINING PROTEIN-RELATED"/>
    <property type="match status" value="1"/>
</dbReference>
<dbReference type="Proteomes" id="UP000280685">
    <property type="component" value="Chromosome 7"/>
</dbReference>
<feature type="repeat" description="ANK" evidence="3">
    <location>
        <begin position="1447"/>
        <end position="1472"/>
    </location>
</feature>
<dbReference type="Pfam" id="PF00023">
    <property type="entry name" value="Ank"/>
    <property type="match status" value="2"/>
</dbReference>
<feature type="compositionally biased region" description="Basic and acidic residues" evidence="4">
    <location>
        <begin position="709"/>
        <end position="730"/>
    </location>
</feature>
<dbReference type="PROSITE" id="PS50297">
    <property type="entry name" value="ANK_REP_REGION"/>
    <property type="match status" value="12"/>
</dbReference>
<feature type="repeat" description="ANK" evidence="3">
    <location>
        <begin position="1039"/>
        <end position="1071"/>
    </location>
</feature>
<sequence>MAAISRDKIPAIGLTVIYEPKGEANLDVVFVHGFTGHPVRTWTHNGGAERLDQASEPPPKARKVSFLSRPHEQKKSTPSSASVYWPQDLLPKNLPHARVATFGYDTNIRHRHVGPVLNKSTIYDMAKDFLYQLEALRRSNSSRPLLFIAHSLGGIMVKEALRQAYNNQNRHIQLRQTFDSTIGILFFGTPHGGADPRGLVVGIIERLAKGLGFEANQHVLNTLLPDSECRQLRDEFNPVLQDQNWIIYSFQEGLALSGLGQKVVENSSSCLNFPKTEMTISIGKDHREMCRFSSVNDPQYQKVAAALDRIAEQVSVSPSPSDAGLPAPFPDKQEPPEATSLDHQSIQTLLDSLRFEQIDSRQESIRVAHKNTCVWITKTREYKDWLDINKMKDHHGFLWMRGKAGSGKSTLIKSTLRSFQNSKSSKGTTVIHFFFNARGAELEKTTRGMYRALLVQLLEILQKKMPHFQRDVFNSAAIKTWNVREGREWSVAILEELFENAILSIGQEEVTCFIDALDECDDEQVEPMIRLFERIGEQAVSNGLRFRIFFSSRPYPDISLDTCLNLLLDGQEGHVRDIKTYIQKELRAGDQQTKDQLLSRASGIFMWTVLVVDILNKEKRKGTPNHLVTKKLKKIPGDLWELFKSILNRDQEDKDQLLLCIQWLLFTRKPLGPEEFYHALLAGIETDDDSVFEDNSESDDYAVLGENSDSEHSPGFHVQSDPDKDSHSLDEGTSATGDALRATVPDIPRFIRSISKGLAEITQSEKAPVVQFIHESVRDFLLKEEKRGLRVVWPELGDDFEAQSHERLKQCCFQYYMRRDILTILSVGFDIALPKASAKGGHALRVKATETFPFLGYATLNVLWHAECAQTAQVGAISQQWFLDKDFDLRTWLLLRNLQEVYEARRYNSTYTASLLYVLAEHNLPALTRIYLPKFSALVCLATEQERYGSPVLAAMASKSRGAVDAFVDYFAALQQTPPSTVGEWRSETGTLPSMSTTSFRFSQKRGLLSYAAEYGDVALCHLVGRILDHEGINKRDQEGRTPLWYAARGGHSDVAKVLCQEGADPNIVGKNDISPLLSAVNNGHLKVVECLYREGANIEASSDRGTTPISCASKAGHVDIVKFLCGKCADINKPDSAKRGPISYASEEGHTAIVSFLVREGADLNAKDVDQNIPAVYAVRKGHMDCLKILVSSDSDFEAKNKRGETMLMMAVRKGRQKMAEWLLEHGASVMTVNQEGKSAMAYTLSIWNPQGLPLAQLINLKGRSNPHWIDDGGTSVFHYAAQQGDNEVLQSLLNFGVADINLRDVRGWTPLSHAVTRLNNHVTVKLLLDTGKVEVDSKDNDGRTPLNHAVTRSDNHATVKLLLDTGKVEVNSKDNDGRTPLSHAVSESSNETVKLLLDTGKVEVNSKDNDGRTPLSYAVARSDNHVTVKLLLDTGKVEVNSKDNDGRTPLSYAVARSDNHVTVKLLLDTGKVEVNSKDNDGRTPLSYAVARSDNHVTVKLLLDTGKVEVNSKDNDGRTPLSWAAGSGVYDCVKKLLLVGTVDVDARDLQGRTPLVHALDYLLLNVSSGFIRANVLKVITAFLKTGRVNVDMTDNRDRTALDIAAAIDRKEKSSGEGFLWWKKGNSVVKMLQEYKEGRFRGLPDPKLLEWR</sequence>
<dbReference type="InterPro" id="IPR056884">
    <property type="entry name" value="NPHP3-like_N"/>
</dbReference>
<dbReference type="Gene3D" id="1.25.40.20">
    <property type="entry name" value="Ankyrin repeat-containing domain"/>
    <property type="match status" value="3"/>
</dbReference>
<feature type="repeat" description="ANK" evidence="3">
    <location>
        <begin position="1412"/>
        <end position="1437"/>
    </location>
</feature>
<dbReference type="SUPFAM" id="SSF53474">
    <property type="entry name" value="alpha/beta-Hydrolases"/>
    <property type="match status" value="1"/>
</dbReference>
<feature type="repeat" description="ANK" evidence="3">
    <location>
        <begin position="1517"/>
        <end position="1550"/>
    </location>
</feature>
<keyword evidence="7" id="KW-1185">Reference proteome</keyword>
<evidence type="ECO:0000256" key="3">
    <source>
        <dbReference type="PROSITE-ProRule" id="PRU00023"/>
    </source>
</evidence>
<feature type="repeat" description="ANK" evidence="3">
    <location>
        <begin position="1204"/>
        <end position="1236"/>
    </location>
</feature>
<feature type="repeat" description="ANK" evidence="3">
    <location>
        <begin position="1378"/>
        <end position="1402"/>
    </location>
</feature>
<dbReference type="Pfam" id="PF24883">
    <property type="entry name" value="NPHP3_N"/>
    <property type="match status" value="1"/>
</dbReference>
<dbReference type="SUPFAM" id="SSF52540">
    <property type="entry name" value="P-loop containing nucleoside triphosphate hydrolases"/>
    <property type="match status" value="1"/>
</dbReference>
<evidence type="ECO:0000313" key="6">
    <source>
        <dbReference type="EMBL" id="VBB87029.1"/>
    </source>
</evidence>
<feature type="domain" description="Nephrocystin 3-like N-terminal" evidence="5">
    <location>
        <begin position="371"/>
        <end position="553"/>
    </location>
</feature>
<feature type="region of interest" description="Disordered" evidence="4">
    <location>
        <begin position="702"/>
        <end position="738"/>
    </location>
</feature>
<dbReference type="InterPro" id="IPR002110">
    <property type="entry name" value="Ankyrin_rpt"/>
</dbReference>
<dbReference type="SUPFAM" id="SSF48403">
    <property type="entry name" value="Ankyrin repeat"/>
    <property type="match status" value="2"/>
</dbReference>
<reference evidence="6" key="1">
    <citation type="submission" date="2018-02" db="EMBL/GenBank/DDBJ databases">
        <authorList>
            <person name="Silar P."/>
        </authorList>
    </citation>
    <scope>NUCLEOTIDE SEQUENCE [LARGE SCALE GENOMIC DNA]</scope>
    <source>
        <strain evidence="6">T</strain>
    </source>
</reference>
<feature type="repeat" description="ANK" evidence="3">
    <location>
        <begin position="1072"/>
        <end position="1104"/>
    </location>
</feature>
<dbReference type="PRINTS" id="PR01415">
    <property type="entry name" value="ANKYRIN"/>
</dbReference>
<feature type="region of interest" description="Disordered" evidence="4">
    <location>
        <begin position="315"/>
        <end position="342"/>
    </location>
</feature>
<feature type="repeat" description="ANK" evidence="3">
    <location>
        <begin position="1343"/>
        <end position="1368"/>
    </location>
</feature>
<dbReference type="PANTHER" id="PTHR24198">
    <property type="entry name" value="ANKYRIN REPEAT AND PROTEIN KINASE DOMAIN-CONTAINING PROTEIN"/>
    <property type="match status" value="1"/>
</dbReference>
<keyword evidence="1" id="KW-0677">Repeat</keyword>
<feature type="repeat" description="ANK" evidence="3">
    <location>
        <begin position="1138"/>
        <end position="1170"/>
    </location>
</feature>
<evidence type="ECO:0000256" key="4">
    <source>
        <dbReference type="SAM" id="MobiDB-lite"/>
    </source>
</evidence>
<gene>
    <name evidence="6" type="ORF">PODCO_710370</name>
</gene>
<dbReference type="InterPro" id="IPR029058">
    <property type="entry name" value="AB_hydrolase_fold"/>
</dbReference>
<dbReference type="InterPro" id="IPR027417">
    <property type="entry name" value="P-loop_NTPase"/>
</dbReference>
<dbReference type="PROSITE" id="PS50088">
    <property type="entry name" value="ANK_REPEAT"/>
    <property type="match status" value="12"/>
</dbReference>
<feature type="repeat" description="ANK" evidence="3">
    <location>
        <begin position="1105"/>
        <end position="1137"/>
    </location>
</feature>
<keyword evidence="2 3" id="KW-0040">ANK repeat</keyword>
<evidence type="ECO:0000256" key="1">
    <source>
        <dbReference type="ARBA" id="ARBA00022737"/>
    </source>
</evidence>
<dbReference type="Gene3D" id="3.40.50.1820">
    <property type="entry name" value="alpha/beta hydrolase"/>
    <property type="match status" value="1"/>
</dbReference>
<evidence type="ECO:0000313" key="7">
    <source>
        <dbReference type="Proteomes" id="UP000280685"/>
    </source>
</evidence>
<protein>
    <recommendedName>
        <fullName evidence="5">Nephrocystin 3-like N-terminal domain-containing protein</fullName>
    </recommendedName>
</protein>
<dbReference type="SMART" id="SM00248">
    <property type="entry name" value="ANK"/>
    <property type="match status" value="15"/>
</dbReference>
<evidence type="ECO:0000259" key="5">
    <source>
        <dbReference type="Pfam" id="PF24883"/>
    </source>
</evidence>
<accession>A0ABY6SM36</accession>
<feature type="repeat" description="ANK" evidence="3">
    <location>
        <begin position="1482"/>
        <end position="1507"/>
    </location>
</feature>
<evidence type="ECO:0000256" key="2">
    <source>
        <dbReference type="ARBA" id="ARBA00023043"/>
    </source>
</evidence>
<proteinExistence type="predicted"/>
<dbReference type="InterPro" id="IPR036770">
    <property type="entry name" value="Ankyrin_rpt-contain_sf"/>
</dbReference>
<feature type="repeat" description="ANK" evidence="3">
    <location>
        <begin position="1274"/>
        <end position="1299"/>
    </location>
</feature>
<name>A0ABY6SM36_PODCO</name>